<dbReference type="AlphaFoldDB" id="A0A0H5C4H0"/>
<name>A0A0H5C4H0_CYBJN</name>
<sequence>MEKIRRSYTSTVELQKIREFISHGDFDRVADGIQETMNVAGENRSYGSMLMWESMEMFARASLFFLLYCSPSSHCGFPKSTLGLAIRVGISLSVGLHNGPALCSRIKCSFI</sequence>
<accession>A0A0H5C4H0</accession>
<dbReference type="Proteomes" id="UP000038830">
    <property type="component" value="Unassembled WGS sequence"/>
</dbReference>
<evidence type="ECO:0000313" key="1">
    <source>
        <dbReference type="EMBL" id="CEP23030.1"/>
    </source>
</evidence>
<evidence type="ECO:0000313" key="2">
    <source>
        <dbReference type="Proteomes" id="UP000038830"/>
    </source>
</evidence>
<gene>
    <name evidence="1" type="ORF">BN1211_3527</name>
</gene>
<organism evidence="1 2">
    <name type="scientific">Cyberlindnera jadinii (strain ATCC 18201 / CBS 1600 / BCRC 20928 / JCM 3617 / NBRC 0987 / NRRL Y-1542)</name>
    <name type="common">Torula yeast</name>
    <name type="synonym">Candida utilis</name>
    <dbReference type="NCBI Taxonomy" id="983966"/>
    <lineage>
        <taxon>Eukaryota</taxon>
        <taxon>Fungi</taxon>
        <taxon>Dikarya</taxon>
        <taxon>Ascomycota</taxon>
        <taxon>Saccharomycotina</taxon>
        <taxon>Saccharomycetes</taxon>
        <taxon>Phaffomycetales</taxon>
        <taxon>Phaffomycetaceae</taxon>
        <taxon>Cyberlindnera</taxon>
    </lineage>
</organism>
<reference evidence="2" key="1">
    <citation type="journal article" date="2015" name="J. Biotechnol.">
        <title>The structure of the Cyberlindnera jadinii genome and its relation to Candida utilis analyzed by the occurrence of single nucleotide polymorphisms.</title>
        <authorList>
            <person name="Rupp O."/>
            <person name="Brinkrolf K."/>
            <person name="Buerth C."/>
            <person name="Kunigo M."/>
            <person name="Schneider J."/>
            <person name="Jaenicke S."/>
            <person name="Goesmann A."/>
            <person name="Puehler A."/>
            <person name="Jaeger K.-E."/>
            <person name="Ernst J.F."/>
        </authorList>
    </citation>
    <scope>NUCLEOTIDE SEQUENCE [LARGE SCALE GENOMIC DNA]</scope>
    <source>
        <strain evidence="2">ATCC 18201 / CBS 1600 / BCRC 20928 / JCM 3617 / NBRC 0987 / NRRL Y-1542</strain>
    </source>
</reference>
<proteinExistence type="predicted"/>
<dbReference type="EMBL" id="CDQK01000004">
    <property type="protein sequence ID" value="CEP23030.1"/>
    <property type="molecule type" value="Genomic_DNA"/>
</dbReference>
<protein>
    <submittedName>
        <fullName evidence="1">Uncharacterized protein</fullName>
    </submittedName>
</protein>